<evidence type="ECO:0000313" key="9">
    <source>
        <dbReference type="EMBL" id="KAG2183993.1"/>
    </source>
</evidence>
<feature type="transmembrane region" description="Helical" evidence="7">
    <location>
        <begin position="73"/>
        <end position="95"/>
    </location>
</feature>
<reference evidence="9" key="1">
    <citation type="submission" date="2020-12" db="EMBL/GenBank/DDBJ databases">
        <title>Metabolic potential, ecology and presence of endohyphal bacteria is reflected in genomic diversity of Mucoromycotina.</title>
        <authorList>
            <person name="Muszewska A."/>
            <person name="Okrasinska A."/>
            <person name="Steczkiewicz K."/>
            <person name="Drgas O."/>
            <person name="Orlowska M."/>
            <person name="Perlinska-Lenart U."/>
            <person name="Aleksandrzak-Piekarczyk T."/>
            <person name="Szatraj K."/>
            <person name="Zielenkiewicz U."/>
            <person name="Pilsyk S."/>
            <person name="Malc E."/>
            <person name="Mieczkowski P."/>
            <person name="Kruszewska J.S."/>
            <person name="Biernat P."/>
            <person name="Pawlowska J."/>
        </authorList>
    </citation>
    <scope>NUCLEOTIDE SEQUENCE</scope>
    <source>
        <strain evidence="9">WA0000051536</strain>
    </source>
</reference>
<dbReference type="PANTHER" id="PTHR12428:SF65">
    <property type="entry name" value="CYTOCHROME C OXIDASE ASSEMBLY PROTEIN COX18, MITOCHONDRIAL"/>
    <property type="match status" value="1"/>
</dbReference>
<dbReference type="InterPro" id="IPR001708">
    <property type="entry name" value="YidC/ALB3/OXA1/COX18"/>
</dbReference>
<evidence type="ECO:0000256" key="4">
    <source>
        <dbReference type="ARBA" id="ARBA00022989"/>
    </source>
</evidence>
<evidence type="ECO:0000256" key="5">
    <source>
        <dbReference type="ARBA" id="ARBA00023136"/>
    </source>
</evidence>
<keyword evidence="10" id="KW-1185">Reference proteome</keyword>
<dbReference type="GO" id="GO:0032979">
    <property type="term" value="P:protein insertion into mitochondrial inner membrane from matrix"/>
    <property type="evidence" value="ECO:0007669"/>
    <property type="project" value="TreeGrafter"/>
</dbReference>
<protein>
    <recommendedName>
        <fullName evidence="8">Membrane insertase YidC/Oxa/ALB C-terminal domain-containing protein</fullName>
    </recommendedName>
</protein>
<name>A0A8H7Q156_9FUNG</name>
<evidence type="ECO:0000313" key="10">
    <source>
        <dbReference type="Proteomes" id="UP000612746"/>
    </source>
</evidence>
<proteinExistence type="inferred from homology"/>
<gene>
    <name evidence="9" type="ORF">INT44_009004</name>
</gene>
<feature type="transmembrane region" description="Helical" evidence="7">
    <location>
        <begin position="203"/>
        <end position="224"/>
    </location>
</feature>
<dbReference type="GO" id="GO:0005743">
    <property type="term" value="C:mitochondrial inner membrane"/>
    <property type="evidence" value="ECO:0007669"/>
    <property type="project" value="TreeGrafter"/>
</dbReference>
<dbReference type="Pfam" id="PF02096">
    <property type="entry name" value="60KD_IMP"/>
    <property type="match status" value="1"/>
</dbReference>
<evidence type="ECO:0000259" key="8">
    <source>
        <dbReference type="Pfam" id="PF02096"/>
    </source>
</evidence>
<comment type="caution">
    <text evidence="9">The sequence shown here is derived from an EMBL/GenBank/DDBJ whole genome shotgun (WGS) entry which is preliminary data.</text>
</comment>
<evidence type="ECO:0000256" key="1">
    <source>
        <dbReference type="ARBA" id="ARBA00004141"/>
    </source>
</evidence>
<dbReference type="InterPro" id="IPR028055">
    <property type="entry name" value="YidC/Oxa/ALB_C"/>
</dbReference>
<organism evidence="9 10">
    <name type="scientific">Umbelopsis vinacea</name>
    <dbReference type="NCBI Taxonomy" id="44442"/>
    <lineage>
        <taxon>Eukaryota</taxon>
        <taxon>Fungi</taxon>
        <taxon>Fungi incertae sedis</taxon>
        <taxon>Mucoromycota</taxon>
        <taxon>Mucoromycotina</taxon>
        <taxon>Umbelopsidomycetes</taxon>
        <taxon>Umbelopsidales</taxon>
        <taxon>Umbelopsidaceae</taxon>
        <taxon>Umbelopsis</taxon>
    </lineage>
</organism>
<comment type="subcellular location">
    <subcellularLocation>
        <location evidence="1 6">Membrane</location>
        <topology evidence="1 6">Multi-pass membrane protein</topology>
    </subcellularLocation>
</comment>
<accession>A0A8H7Q156</accession>
<evidence type="ECO:0000256" key="7">
    <source>
        <dbReference type="SAM" id="Phobius"/>
    </source>
</evidence>
<sequence>MLRLPLRQASRLPTLRRVALERSLPPTVLITQRHSSTNAPADEVVSHTPEVINALLAANQHFVETFHGAGLPWWASIITATVCLRSALTLPIAVYQQRAVGRMIAVAPIVQSWGETLKNQLAREGKTKGWEYERYNTELQKQYRAKVKQIYRQNDCLPMKSFLLPWFQIPLFVCMSFSLRGMVISPELIDSLSAGGFGWVTDLTARDPTMIFPIAIGMSNFLNVELNSMYMRDKQSLRQKALQNIFRGISFAIIPIAAQAPMALSLYWTTSSLYSVAQNVLFRVPAVRKALKLPIVNKPPNNAT</sequence>
<comment type="similarity">
    <text evidence="2 6">Belongs to the OXA1/ALB3/YidC family.</text>
</comment>
<dbReference type="OrthoDB" id="2148490at2759"/>
<keyword evidence="3 6" id="KW-0812">Transmembrane</keyword>
<evidence type="ECO:0000256" key="2">
    <source>
        <dbReference type="ARBA" id="ARBA00009877"/>
    </source>
</evidence>
<keyword evidence="4 7" id="KW-1133">Transmembrane helix</keyword>
<feature type="domain" description="Membrane insertase YidC/Oxa/ALB C-terminal" evidence="8">
    <location>
        <begin position="73"/>
        <end position="282"/>
    </location>
</feature>
<dbReference type="CDD" id="cd20069">
    <property type="entry name" value="5TM_Oxa1-like"/>
    <property type="match status" value="1"/>
</dbReference>
<dbReference type="EMBL" id="JAEPRA010000006">
    <property type="protein sequence ID" value="KAG2183993.1"/>
    <property type="molecule type" value="Genomic_DNA"/>
</dbReference>
<feature type="transmembrane region" description="Helical" evidence="7">
    <location>
        <begin position="162"/>
        <end position="183"/>
    </location>
</feature>
<feature type="transmembrane region" description="Helical" evidence="7">
    <location>
        <begin position="245"/>
        <end position="268"/>
    </location>
</feature>
<dbReference type="GO" id="GO:0033617">
    <property type="term" value="P:mitochondrial respiratory chain complex IV assembly"/>
    <property type="evidence" value="ECO:0007669"/>
    <property type="project" value="TreeGrafter"/>
</dbReference>
<dbReference type="AlphaFoldDB" id="A0A8H7Q156"/>
<evidence type="ECO:0000256" key="3">
    <source>
        <dbReference type="ARBA" id="ARBA00022692"/>
    </source>
</evidence>
<keyword evidence="5 7" id="KW-0472">Membrane</keyword>
<dbReference type="PANTHER" id="PTHR12428">
    <property type="entry name" value="OXA1"/>
    <property type="match status" value="1"/>
</dbReference>
<dbReference type="GO" id="GO:0032977">
    <property type="term" value="F:membrane insertase activity"/>
    <property type="evidence" value="ECO:0007669"/>
    <property type="project" value="InterPro"/>
</dbReference>
<dbReference type="Proteomes" id="UP000612746">
    <property type="component" value="Unassembled WGS sequence"/>
</dbReference>
<evidence type="ECO:0000256" key="6">
    <source>
        <dbReference type="RuleBase" id="RU003945"/>
    </source>
</evidence>